<keyword evidence="1" id="KW-0812">Transmembrane</keyword>
<evidence type="ECO:0000256" key="1">
    <source>
        <dbReference type="SAM" id="Phobius"/>
    </source>
</evidence>
<reference evidence="2" key="2">
    <citation type="submission" date="2020-09" db="EMBL/GenBank/DDBJ databases">
        <authorList>
            <person name="Sun Q."/>
            <person name="Ohkuma M."/>
        </authorList>
    </citation>
    <scope>NUCLEOTIDE SEQUENCE</scope>
    <source>
        <strain evidence="2">JCM 3090</strain>
    </source>
</reference>
<protein>
    <submittedName>
        <fullName evidence="2">Uncharacterized protein</fullName>
    </submittedName>
</protein>
<feature type="transmembrane region" description="Helical" evidence="1">
    <location>
        <begin position="70"/>
        <end position="92"/>
    </location>
</feature>
<name>A0A8J3B7T0_9ACTN</name>
<accession>A0A8J3B7T0</accession>
<dbReference type="AlphaFoldDB" id="A0A8J3B7T0"/>
<dbReference type="EMBL" id="BMQB01000007">
    <property type="protein sequence ID" value="GGK00617.1"/>
    <property type="molecule type" value="Genomic_DNA"/>
</dbReference>
<evidence type="ECO:0000313" key="3">
    <source>
        <dbReference type="Proteomes" id="UP000649739"/>
    </source>
</evidence>
<keyword evidence="1" id="KW-1133">Transmembrane helix</keyword>
<reference evidence="2" key="1">
    <citation type="journal article" date="2014" name="Int. J. Syst. Evol. Microbiol.">
        <title>Complete genome sequence of Corynebacterium casei LMG S-19264T (=DSM 44701T), isolated from a smear-ripened cheese.</title>
        <authorList>
            <consortium name="US DOE Joint Genome Institute (JGI-PGF)"/>
            <person name="Walter F."/>
            <person name="Albersmeier A."/>
            <person name="Kalinowski J."/>
            <person name="Ruckert C."/>
        </authorList>
    </citation>
    <scope>NUCLEOTIDE SEQUENCE</scope>
    <source>
        <strain evidence="2">JCM 3090</strain>
    </source>
</reference>
<dbReference type="RefSeq" id="WP_189171076.1">
    <property type="nucleotide sequence ID" value="NZ_BMQB01000007.1"/>
</dbReference>
<organism evidence="2 3">
    <name type="scientific">Pilimelia anulata</name>
    <dbReference type="NCBI Taxonomy" id="53371"/>
    <lineage>
        <taxon>Bacteria</taxon>
        <taxon>Bacillati</taxon>
        <taxon>Actinomycetota</taxon>
        <taxon>Actinomycetes</taxon>
        <taxon>Micromonosporales</taxon>
        <taxon>Micromonosporaceae</taxon>
        <taxon>Pilimelia</taxon>
    </lineage>
</organism>
<proteinExistence type="predicted"/>
<comment type="caution">
    <text evidence="2">The sequence shown here is derived from an EMBL/GenBank/DDBJ whole genome shotgun (WGS) entry which is preliminary data.</text>
</comment>
<keyword evidence="3" id="KW-1185">Reference proteome</keyword>
<dbReference type="Proteomes" id="UP000649739">
    <property type="component" value="Unassembled WGS sequence"/>
</dbReference>
<evidence type="ECO:0000313" key="2">
    <source>
        <dbReference type="EMBL" id="GGK00617.1"/>
    </source>
</evidence>
<keyword evidence="1" id="KW-0472">Membrane</keyword>
<feature type="transmembrane region" description="Helical" evidence="1">
    <location>
        <begin position="41"/>
        <end position="63"/>
    </location>
</feature>
<gene>
    <name evidence="2" type="ORF">GCM10010123_33150</name>
</gene>
<sequence>MAERAFPARWRTVAVIAGGLFAVNLVARLVVRLWYADDGLAADAVTLSMLAAVGLACLGLAAWWSRYRPVGAWAADLALASGGALLLAVLVGPFASGAGPFTYGAGEFFKQIWQWGGVSIVGALIGLGAVTALGLDARSRGLRRYAEAKRAEARLPRS</sequence>
<feature type="transmembrane region" description="Helical" evidence="1">
    <location>
        <begin position="12"/>
        <end position="35"/>
    </location>
</feature>
<feature type="transmembrane region" description="Helical" evidence="1">
    <location>
        <begin position="112"/>
        <end position="135"/>
    </location>
</feature>